<accession>A0A8S5U936</accession>
<proteinExistence type="predicted"/>
<organism evidence="1">
    <name type="scientific">Siphoviridae sp. ctnMR5</name>
    <dbReference type="NCBI Taxonomy" id="2825658"/>
    <lineage>
        <taxon>Viruses</taxon>
        <taxon>Duplodnaviria</taxon>
        <taxon>Heunggongvirae</taxon>
        <taxon>Uroviricota</taxon>
        <taxon>Caudoviricetes</taxon>
    </lineage>
</organism>
<reference evidence="1" key="1">
    <citation type="journal article" date="2021" name="Proc. Natl. Acad. Sci. U.S.A.">
        <title>A Catalog of Tens of Thousands of Viruses from Human Metagenomes Reveals Hidden Associations with Chronic Diseases.</title>
        <authorList>
            <person name="Tisza M.J."/>
            <person name="Buck C.B."/>
        </authorList>
    </citation>
    <scope>NUCLEOTIDE SEQUENCE</scope>
    <source>
        <strain evidence="1">CtnMR5</strain>
    </source>
</reference>
<name>A0A8S5U936_9CAUD</name>
<sequence length="66" mass="7544">MNKKTFLSDFGAFCKKYDLNDIEKCAYKEEKNCEIAVVTYTNGACEEINISRTGMGYVIAQILHIR</sequence>
<protein>
    <submittedName>
        <fullName evidence="1">Uncharacterized protein</fullName>
    </submittedName>
</protein>
<dbReference type="EMBL" id="BK016039">
    <property type="protein sequence ID" value="DAF90914.1"/>
    <property type="molecule type" value="Genomic_DNA"/>
</dbReference>
<evidence type="ECO:0000313" key="1">
    <source>
        <dbReference type="EMBL" id="DAF90914.1"/>
    </source>
</evidence>